<keyword evidence="1" id="KW-0472">Membrane</keyword>
<keyword evidence="3" id="KW-1185">Reference proteome</keyword>
<keyword evidence="1" id="KW-1133">Transmembrane helix</keyword>
<dbReference type="OMA" id="YPIHIRV"/>
<evidence type="ECO:0000313" key="3">
    <source>
        <dbReference type="Proteomes" id="UP000027135"/>
    </source>
</evidence>
<evidence type="ECO:0000256" key="1">
    <source>
        <dbReference type="SAM" id="Phobius"/>
    </source>
</evidence>
<dbReference type="EMBL" id="KK852854">
    <property type="protein sequence ID" value="KDR14994.1"/>
    <property type="molecule type" value="Genomic_DNA"/>
</dbReference>
<evidence type="ECO:0008006" key="4">
    <source>
        <dbReference type="Google" id="ProtNLM"/>
    </source>
</evidence>
<proteinExistence type="predicted"/>
<feature type="transmembrane region" description="Helical" evidence="1">
    <location>
        <begin position="27"/>
        <end position="47"/>
    </location>
</feature>
<evidence type="ECO:0000313" key="2">
    <source>
        <dbReference type="EMBL" id="KDR14994.1"/>
    </source>
</evidence>
<dbReference type="InParanoid" id="A0A067QX97"/>
<reference evidence="2 3" key="1">
    <citation type="journal article" date="2014" name="Nat. Commun.">
        <title>Molecular traces of alternative social organization in a termite genome.</title>
        <authorList>
            <person name="Terrapon N."/>
            <person name="Li C."/>
            <person name="Robertson H.M."/>
            <person name="Ji L."/>
            <person name="Meng X."/>
            <person name="Booth W."/>
            <person name="Chen Z."/>
            <person name="Childers C.P."/>
            <person name="Glastad K.M."/>
            <person name="Gokhale K."/>
            <person name="Gowin J."/>
            <person name="Gronenberg W."/>
            <person name="Hermansen R.A."/>
            <person name="Hu H."/>
            <person name="Hunt B.G."/>
            <person name="Huylmans A.K."/>
            <person name="Khalil S.M."/>
            <person name="Mitchell R.D."/>
            <person name="Munoz-Torres M.C."/>
            <person name="Mustard J.A."/>
            <person name="Pan H."/>
            <person name="Reese J.T."/>
            <person name="Scharf M.E."/>
            <person name="Sun F."/>
            <person name="Vogel H."/>
            <person name="Xiao J."/>
            <person name="Yang W."/>
            <person name="Yang Z."/>
            <person name="Yang Z."/>
            <person name="Zhou J."/>
            <person name="Zhu J."/>
            <person name="Brent C.S."/>
            <person name="Elsik C.G."/>
            <person name="Goodisman M.A."/>
            <person name="Liberles D.A."/>
            <person name="Roe R.M."/>
            <person name="Vargo E.L."/>
            <person name="Vilcinskas A."/>
            <person name="Wang J."/>
            <person name="Bornberg-Bauer E."/>
            <person name="Korb J."/>
            <person name="Zhang G."/>
            <person name="Liebig J."/>
        </authorList>
    </citation>
    <scope>NUCLEOTIDE SEQUENCE [LARGE SCALE GENOMIC DNA]</scope>
    <source>
        <tissue evidence="2">Whole organism</tissue>
    </source>
</reference>
<accession>A0A067QX97</accession>
<dbReference type="AlphaFoldDB" id="A0A067QX97"/>
<organism evidence="2 3">
    <name type="scientific">Zootermopsis nevadensis</name>
    <name type="common">Dampwood termite</name>
    <dbReference type="NCBI Taxonomy" id="136037"/>
    <lineage>
        <taxon>Eukaryota</taxon>
        <taxon>Metazoa</taxon>
        <taxon>Ecdysozoa</taxon>
        <taxon>Arthropoda</taxon>
        <taxon>Hexapoda</taxon>
        <taxon>Insecta</taxon>
        <taxon>Pterygota</taxon>
        <taxon>Neoptera</taxon>
        <taxon>Polyneoptera</taxon>
        <taxon>Dictyoptera</taxon>
        <taxon>Blattodea</taxon>
        <taxon>Blattoidea</taxon>
        <taxon>Termitoidae</taxon>
        <taxon>Termopsidae</taxon>
        <taxon>Zootermopsis</taxon>
    </lineage>
</organism>
<gene>
    <name evidence="2" type="ORF">L798_10685</name>
</gene>
<dbReference type="eggNOG" id="ENOG502S2EH">
    <property type="taxonomic scope" value="Eukaryota"/>
</dbReference>
<dbReference type="Proteomes" id="UP000027135">
    <property type="component" value="Unassembled WGS sequence"/>
</dbReference>
<name>A0A067QX97_ZOONE</name>
<keyword evidence="1" id="KW-0812">Transmembrane</keyword>
<protein>
    <recommendedName>
        <fullName evidence="4">Zinc finger protein 512B</fullName>
    </recommendedName>
</protein>
<sequence>MTTGYKTERSVPASIHSSPAHQLISTMTYSALLVLAIMAASAFAQPIEYQHLIQKRGISGYGSGEWASAGGDDGGYGGHEEQEVKVIKIPVPKAVPVPVQHPVPIPVPQPYPIHIRVAERVEVPVYKTVQVPVEKPVPVKVEKAVPYPVEKPVPVYIEKHIPVPVPKPYPVKVPVIKYVHHYLSKGHHH</sequence>